<evidence type="ECO:0000313" key="2">
    <source>
        <dbReference type="Proteomes" id="UP000515847"/>
    </source>
</evidence>
<reference evidence="1 2" key="1">
    <citation type="journal article" date="2019" name="Front. Microbiol.">
        <title>Thermoanaerosceptrum fracticalcis gen. nov. sp. nov., a Novel Fumarate-Fermenting Microorganism From a Deep Fractured Carbonate Aquifer of the US Great Basin.</title>
        <authorList>
            <person name="Hamilton-Brehm S.D."/>
            <person name="Stewart L.E."/>
            <person name="Zavarin M."/>
            <person name="Caldwell M."/>
            <person name="Lawson P.A."/>
            <person name="Onstott T.C."/>
            <person name="Grzymski J."/>
            <person name="Neveux I."/>
            <person name="Lollar B.S."/>
            <person name="Russell C.E."/>
            <person name="Moser D.P."/>
        </authorList>
    </citation>
    <scope>NUCLEOTIDE SEQUENCE [LARGE SCALE GENOMIC DNA]</scope>
    <source>
        <strain evidence="1 2">DRI-13</strain>
    </source>
</reference>
<evidence type="ECO:0000313" key="1">
    <source>
        <dbReference type="EMBL" id="QNB48227.1"/>
    </source>
</evidence>
<organism evidence="1 2">
    <name type="scientific">Thermanaerosceptrum fracticalcis</name>
    <dbReference type="NCBI Taxonomy" id="1712410"/>
    <lineage>
        <taxon>Bacteria</taxon>
        <taxon>Bacillati</taxon>
        <taxon>Bacillota</taxon>
        <taxon>Clostridia</taxon>
        <taxon>Eubacteriales</taxon>
        <taxon>Peptococcaceae</taxon>
        <taxon>Thermanaerosceptrum</taxon>
    </lineage>
</organism>
<dbReference type="AlphaFoldDB" id="A0A7G6E823"/>
<protein>
    <submittedName>
        <fullName evidence="1">Uncharacterized protein</fullName>
    </submittedName>
</protein>
<accession>A0A7G6E823</accession>
<dbReference type="KEGG" id="tfr:BR63_00505"/>
<dbReference type="EMBL" id="CP045798">
    <property type="protein sequence ID" value="QNB48227.1"/>
    <property type="molecule type" value="Genomic_DNA"/>
</dbReference>
<name>A0A7G6E823_THEFR</name>
<sequence>MIQSIDKCPSGAAAMTEPK</sequence>
<dbReference type="Proteomes" id="UP000515847">
    <property type="component" value="Chromosome"/>
</dbReference>
<proteinExistence type="predicted"/>
<gene>
    <name evidence="1" type="ORF">BR63_00505</name>
</gene>
<keyword evidence="2" id="KW-1185">Reference proteome</keyword>